<evidence type="ECO:0000313" key="2">
    <source>
        <dbReference type="EMBL" id="AFZ17787.1"/>
    </source>
</evidence>
<dbReference type="RefSeq" id="WP_015181939.1">
    <property type="nucleotide sequence ID" value="NC_019738.1"/>
</dbReference>
<evidence type="ECO:0000256" key="1">
    <source>
        <dbReference type="SAM" id="Phobius"/>
    </source>
</evidence>
<feature type="transmembrane region" description="Helical" evidence="1">
    <location>
        <begin position="35"/>
        <end position="57"/>
    </location>
</feature>
<sequence>MTPLQIAVLIGLFLVALKFVASLFGYGNTRLLNNLVTVVLSVFVTFEIVKLVQAIALRFGVA</sequence>
<gene>
    <name evidence="2" type="ORF">Mic7113_1934</name>
</gene>
<dbReference type="HOGENOM" id="CLU_209768_0_0_3"/>
<keyword evidence="1" id="KW-0472">Membrane</keyword>
<dbReference type="Proteomes" id="UP000010471">
    <property type="component" value="Chromosome"/>
</dbReference>
<reference evidence="2 3" key="1">
    <citation type="submission" date="2012-06" db="EMBL/GenBank/DDBJ databases">
        <title>Finished chromosome of genome of Microcoleus sp. PCC 7113.</title>
        <authorList>
            <consortium name="US DOE Joint Genome Institute"/>
            <person name="Gugger M."/>
            <person name="Coursin T."/>
            <person name="Rippka R."/>
            <person name="Tandeau De Marsac N."/>
            <person name="Huntemann M."/>
            <person name="Wei C.-L."/>
            <person name="Han J."/>
            <person name="Detter J.C."/>
            <person name="Han C."/>
            <person name="Tapia R."/>
            <person name="Chen A."/>
            <person name="Kyrpides N."/>
            <person name="Mavromatis K."/>
            <person name="Markowitz V."/>
            <person name="Szeto E."/>
            <person name="Ivanova N."/>
            <person name="Pagani I."/>
            <person name="Pati A."/>
            <person name="Goodwin L."/>
            <person name="Nordberg H.P."/>
            <person name="Cantor M.N."/>
            <person name="Hua S.X."/>
            <person name="Woyke T."/>
            <person name="Kerfeld C.A."/>
        </authorList>
    </citation>
    <scope>NUCLEOTIDE SEQUENCE [LARGE SCALE GENOMIC DNA]</scope>
    <source>
        <strain evidence="2 3">PCC 7113</strain>
    </source>
</reference>
<dbReference type="AlphaFoldDB" id="K9WE30"/>
<dbReference type="eggNOG" id="ENOG5033MFC">
    <property type="taxonomic scope" value="Bacteria"/>
</dbReference>
<evidence type="ECO:0000313" key="3">
    <source>
        <dbReference type="Proteomes" id="UP000010471"/>
    </source>
</evidence>
<name>K9WE30_9CYAN</name>
<accession>K9WE30</accession>
<organism evidence="2 3">
    <name type="scientific">Allocoleopsis franciscana PCC 7113</name>
    <dbReference type="NCBI Taxonomy" id="1173027"/>
    <lineage>
        <taxon>Bacteria</taxon>
        <taxon>Bacillati</taxon>
        <taxon>Cyanobacteriota</taxon>
        <taxon>Cyanophyceae</taxon>
        <taxon>Coleofasciculales</taxon>
        <taxon>Coleofasciculaceae</taxon>
        <taxon>Allocoleopsis</taxon>
        <taxon>Allocoleopsis franciscana</taxon>
    </lineage>
</organism>
<keyword evidence="1" id="KW-1133">Transmembrane helix</keyword>
<dbReference type="OrthoDB" id="427545at2"/>
<keyword evidence="3" id="KW-1185">Reference proteome</keyword>
<keyword evidence="1" id="KW-0812">Transmembrane</keyword>
<proteinExistence type="predicted"/>
<dbReference type="EMBL" id="CP003630">
    <property type="protein sequence ID" value="AFZ17787.1"/>
    <property type="molecule type" value="Genomic_DNA"/>
</dbReference>
<protein>
    <submittedName>
        <fullName evidence="2">Uncharacterized protein</fullName>
    </submittedName>
</protein>
<dbReference type="KEGG" id="mic:Mic7113_1934"/>